<dbReference type="Proteomes" id="UP000789390">
    <property type="component" value="Unassembled WGS sequence"/>
</dbReference>
<evidence type="ECO:0000313" key="2">
    <source>
        <dbReference type="Proteomes" id="UP000789390"/>
    </source>
</evidence>
<sequence length="223" mass="26156">MKKGQKLYDCEIMKSLQVLCETMKRQIISRAFFGWLEHCRHLRTVRTHLSGLVNDVIITRNDLRDQNIGVNEENWKRLVVDGVLSNSYELQRLTYFGGVSNNLRKQKQLSYLEFIKVWPYLLGHYPFGSTLEERTTQDRAVQNTYETTMSEWLAVEAIIHQRDKEVITTVGTRLSYGSQSIDQLVDDPHECLNMRLSNEVFDYEDLDTDSIEINKYELKLILV</sequence>
<dbReference type="OrthoDB" id="10264062at2759"/>
<evidence type="ECO:0000313" key="1">
    <source>
        <dbReference type="EMBL" id="CAH0109626.1"/>
    </source>
</evidence>
<dbReference type="EMBL" id="CAKKLH010000293">
    <property type="protein sequence ID" value="CAH0109626.1"/>
    <property type="molecule type" value="Genomic_DNA"/>
</dbReference>
<organism evidence="1 2">
    <name type="scientific">Daphnia galeata</name>
    <dbReference type="NCBI Taxonomy" id="27404"/>
    <lineage>
        <taxon>Eukaryota</taxon>
        <taxon>Metazoa</taxon>
        <taxon>Ecdysozoa</taxon>
        <taxon>Arthropoda</taxon>
        <taxon>Crustacea</taxon>
        <taxon>Branchiopoda</taxon>
        <taxon>Diplostraca</taxon>
        <taxon>Cladocera</taxon>
        <taxon>Anomopoda</taxon>
        <taxon>Daphniidae</taxon>
        <taxon>Daphnia</taxon>
    </lineage>
</organism>
<keyword evidence="2" id="KW-1185">Reference proteome</keyword>
<comment type="caution">
    <text evidence="1">The sequence shown here is derived from an EMBL/GenBank/DDBJ whole genome shotgun (WGS) entry which is preliminary data.</text>
</comment>
<protein>
    <submittedName>
        <fullName evidence="1">Uncharacterized protein</fullName>
    </submittedName>
</protein>
<dbReference type="AlphaFoldDB" id="A0A8J2RWA0"/>
<accession>A0A8J2RWA0</accession>
<reference evidence="1" key="1">
    <citation type="submission" date="2021-11" db="EMBL/GenBank/DDBJ databases">
        <authorList>
            <person name="Schell T."/>
        </authorList>
    </citation>
    <scope>NUCLEOTIDE SEQUENCE</scope>
    <source>
        <strain evidence="1">M5</strain>
    </source>
</reference>
<gene>
    <name evidence="1" type="ORF">DGAL_LOCUS13109</name>
</gene>
<name>A0A8J2RWA0_9CRUS</name>
<proteinExistence type="predicted"/>